<reference evidence="1" key="1">
    <citation type="journal article" date="2021" name="Proc. Natl. Acad. Sci. U.S.A.">
        <title>A Catalog of Tens of Thousands of Viruses from Human Metagenomes Reveals Hidden Associations with Chronic Diseases.</title>
        <authorList>
            <person name="Tisza M.J."/>
            <person name="Buck C.B."/>
        </authorList>
    </citation>
    <scope>NUCLEOTIDE SEQUENCE</scope>
    <source>
        <strain evidence="1">Ctx322</strain>
    </source>
</reference>
<evidence type="ECO:0000313" key="1">
    <source>
        <dbReference type="EMBL" id="DAD91523.1"/>
    </source>
</evidence>
<organism evidence="1">
    <name type="scientific">Myoviridae sp. ctx322</name>
    <dbReference type="NCBI Taxonomy" id="2826711"/>
    <lineage>
        <taxon>Viruses</taxon>
        <taxon>Duplodnaviria</taxon>
        <taxon>Heunggongvirae</taxon>
        <taxon>Uroviricota</taxon>
        <taxon>Caudoviricetes</taxon>
    </lineage>
</organism>
<proteinExistence type="predicted"/>
<sequence>MCRSIKSILAFLIAFFGNSVAMSLALRVVI</sequence>
<name>A0A8S5NBS3_9CAUD</name>
<accession>A0A8S5NBS3</accession>
<protein>
    <submittedName>
        <fullName evidence="1">Uncharacterized protein</fullName>
    </submittedName>
</protein>
<dbReference type="EMBL" id="BK015115">
    <property type="protein sequence ID" value="DAD91523.1"/>
    <property type="molecule type" value="Genomic_DNA"/>
</dbReference>